<dbReference type="EMBL" id="AP018150">
    <property type="protein sequence ID" value="BBE08643.1"/>
    <property type="molecule type" value="Genomic_DNA"/>
</dbReference>
<protein>
    <submittedName>
        <fullName evidence="1">Uncharacterized protein</fullName>
    </submittedName>
</protein>
<proteinExistence type="predicted"/>
<dbReference type="AlphaFoldDB" id="A0A2Z6ET94"/>
<evidence type="ECO:0000313" key="2">
    <source>
        <dbReference type="Proteomes" id="UP000282597"/>
    </source>
</evidence>
<reference evidence="1 2" key="1">
    <citation type="journal article" date="2018" name="Microbes Environ.">
        <title>Comparative Genomic Insights into Endofungal Lifestyles of Two Bacterial Endosymbionts, Mycoavidus cysteinexigens and Burkholderia rhizoxinica.</title>
        <authorList>
            <person name="Sharmin D."/>
            <person name="Guo Y."/>
            <person name="Nishizawa T."/>
            <person name="Ohshima S."/>
            <person name="Sato Y."/>
            <person name="Takashima Y."/>
            <person name="Narisawa K."/>
            <person name="Ohta H."/>
        </authorList>
    </citation>
    <scope>NUCLEOTIDE SEQUENCE [LARGE SCALE GENOMIC DNA]</scope>
    <source>
        <strain evidence="1 2">B1-EB</strain>
    </source>
</reference>
<keyword evidence="2" id="KW-1185">Reference proteome</keyword>
<sequence length="100" mass="11427">MIQSHLHTVIKSLGLFRVDADEKGGVRDGAGWKITRDILHQMIPKDHALHKLWLQSTEVKEKALLTMQTVGSSREHAYAKIPNVILYNEDSEERKARLLN</sequence>
<dbReference type="RefSeq" id="WP_045363164.1">
    <property type="nucleotide sequence ID" value="NZ_AP018150.1"/>
</dbReference>
<gene>
    <name evidence="1" type="ORF">MCB1EB_0482</name>
</gene>
<name>A0A2Z6ET94_9BURK</name>
<dbReference type="Proteomes" id="UP000282597">
    <property type="component" value="Chromosome"/>
</dbReference>
<organism evidence="1 2">
    <name type="scientific">Mycoavidus cysteinexigens</name>
    <dbReference type="NCBI Taxonomy" id="1553431"/>
    <lineage>
        <taxon>Bacteria</taxon>
        <taxon>Pseudomonadati</taxon>
        <taxon>Pseudomonadota</taxon>
        <taxon>Betaproteobacteria</taxon>
        <taxon>Burkholderiales</taxon>
        <taxon>Burkholderiaceae</taxon>
        <taxon>Mycoavidus</taxon>
    </lineage>
</organism>
<dbReference type="KEGG" id="mcys:MCB1EB_0482"/>
<evidence type="ECO:0000313" key="1">
    <source>
        <dbReference type="EMBL" id="BBE08643.1"/>
    </source>
</evidence>
<accession>A0A2Z6ET94</accession>